<feature type="region of interest" description="Disordered" evidence="2">
    <location>
        <begin position="279"/>
        <end position="323"/>
    </location>
</feature>
<evidence type="ECO:0000256" key="2">
    <source>
        <dbReference type="SAM" id="MobiDB-lite"/>
    </source>
</evidence>
<reference evidence="3 4" key="1">
    <citation type="journal article" date="2016" name="Nat. Commun.">
        <title>Extremotolerant tardigrade genome and improved radiotolerance of human cultured cells by tardigrade-unique protein.</title>
        <authorList>
            <person name="Hashimoto T."/>
            <person name="Horikawa D.D."/>
            <person name="Saito Y."/>
            <person name="Kuwahara H."/>
            <person name="Kozuka-Hata H."/>
            <person name="Shin-I T."/>
            <person name="Minakuchi Y."/>
            <person name="Ohishi K."/>
            <person name="Motoyama A."/>
            <person name="Aizu T."/>
            <person name="Enomoto A."/>
            <person name="Kondo K."/>
            <person name="Tanaka S."/>
            <person name="Hara Y."/>
            <person name="Koshikawa S."/>
            <person name="Sagara H."/>
            <person name="Miura T."/>
            <person name="Yokobori S."/>
            <person name="Miyagawa K."/>
            <person name="Suzuki Y."/>
            <person name="Kubo T."/>
            <person name="Oyama M."/>
            <person name="Kohara Y."/>
            <person name="Fujiyama A."/>
            <person name="Arakawa K."/>
            <person name="Katayama T."/>
            <person name="Toyoda A."/>
            <person name="Kunieda T."/>
        </authorList>
    </citation>
    <scope>NUCLEOTIDE SEQUENCE [LARGE SCALE GENOMIC DNA]</scope>
    <source>
        <strain evidence="3 4">YOKOZUNA-1</strain>
    </source>
</reference>
<gene>
    <name evidence="3" type="primary">RvY_17870-1</name>
    <name evidence="3" type="synonym">RvY_17870.1</name>
    <name evidence="3" type="ORF">RvY_17870</name>
</gene>
<keyword evidence="4" id="KW-1185">Reference proteome</keyword>
<dbReference type="InterPro" id="IPR020186">
    <property type="entry name" value="Meiosis-expressed_gene_1"/>
</dbReference>
<comment type="similarity">
    <text evidence="1">Belongs to the MEIG1 family.</text>
</comment>
<dbReference type="GO" id="GO:0005634">
    <property type="term" value="C:nucleus"/>
    <property type="evidence" value="ECO:0007669"/>
    <property type="project" value="InterPro"/>
</dbReference>
<dbReference type="Proteomes" id="UP000186922">
    <property type="component" value="Unassembled WGS sequence"/>
</dbReference>
<dbReference type="AlphaFoldDB" id="A0A1D1W3Q8"/>
<dbReference type="OrthoDB" id="10023051at2759"/>
<protein>
    <submittedName>
        <fullName evidence="3">Uncharacterized protein</fullName>
    </submittedName>
</protein>
<organism evidence="3 4">
    <name type="scientific">Ramazzottius varieornatus</name>
    <name type="common">Water bear</name>
    <name type="synonym">Tardigrade</name>
    <dbReference type="NCBI Taxonomy" id="947166"/>
    <lineage>
        <taxon>Eukaryota</taxon>
        <taxon>Metazoa</taxon>
        <taxon>Ecdysozoa</taxon>
        <taxon>Tardigrada</taxon>
        <taxon>Eutardigrada</taxon>
        <taxon>Parachela</taxon>
        <taxon>Hypsibioidea</taxon>
        <taxon>Ramazzottiidae</taxon>
        <taxon>Ramazzottius</taxon>
    </lineage>
</organism>
<accession>A0A1D1W3Q8</accession>
<dbReference type="PANTHER" id="PTHR17008">
    <property type="entry name" value="MEIOSIS-EXPRESSED GENE 1 PROTEIN"/>
    <property type="match status" value="1"/>
</dbReference>
<evidence type="ECO:0000313" key="4">
    <source>
        <dbReference type="Proteomes" id="UP000186922"/>
    </source>
</evidence>
<dbReference type="Pfam" id="PF15163">
    <property type="entry name" value="Meiosis_expr"/>
    <property type="match status" value="1"/>
</dbReference>
<name>A0A1D1W3Q8_RAMVA</name>
<dbReference type="PANTHER" id="PTHR17008:SF1">
    <property type="entry name" value="MEIOSIS EXPRESSED GENE 1 PROTEIN HOMOLOG"/>
    <property type="match status" value="1"/>
</dbReference>
<feature type="compositionally biased region" description="Basic residues" evidence="2">
    <location>
        <begin position="313"/>
        <end position="323"/>
    </location>
</feature>
<evidence type="ECO:0000256" key="1">
    <source>
        <dbReference type="ARBA" id="ARBA00008514"/>
    </source>
</evidence>
<evidence type="ECO:0000313" key="3">
    <source>
        <dbReference type="EMBL" id="GAV08132.1"/>
    </source>
</evidence>
<proteinExistence type="inferred from homology"/>
<sequence length="323" mass="37847">MLPSDDAYRRNIVTIGDNRRQSFLNDREWRRTAVGDDITIRVAHVRRHFHCFSAHKSEEGHLDITEFIEIKDAIKKKVDVFLERTVNEPLKVPDRLPVDDVELPPIGTDVDFSEIEAHILAASSLKNVRHEHKGWGRRRRVRKYHKSYCVPPLYEELEKPSKWTPEVEDVYRFRAAGYRDETHFRVVNGPSVPVNRCARTGLISKLPNKRNHYHPLIFSENIECDFAEIRKVKIPRYCWNFLEHDFYLAALFHMRMTAVQNKAIAEAEKVRKLLVEKIRKERKHKKHHKQLQKDPSIKVEDDDGGGGGGKEKSAKKKHKKSKK</sequence>
<feature type="compositionally biased region" description="Basic residues" evidence="2">
    <location>
        <begin position="280"/>
        <end position="290"/>
    </location>
</feature>
<dbReference type="EMBL" id="BDGG01000016">
    <property type="protein sequence ID" value="GAV08132.1"/>
    <property type="molecule type" value="Genomic_DNA"/>
</dbReference>
<comment type="caution">
    <text evidence="3">The sequence shown here is derived from an EMBL/GenBank/DDBJ whole genome shotgun (WGS) entry which is preliminary data.</text>
</comment>